<keyword evidence="2 7" id="KW-0813">Transport</keyword>
<feature type="domain" description="ABC transmembrane type-1" evidence="8">
    <location>
        <begin position="346"/>
        <end position="533"/>
    </location>
</feature>
<dbReference type="PROSITE" id="PS50928">
    <property type="entry name" value="ABC_TM1"/>
    <property type="match status" value="1"/>
</dbReference>
<feature type="transmembrane region" description="Helical" evidence="7">
    <location>
        <begin position="27"/>
        <end position="47"/>
    </location>
</feature>
<evidence type="ECO:0000256" key="4">
    <source>
        <dbReference type="ARBA" id="ARBA00022692"/>
    </source>
</evidence>
<evidence type="ECO:0000313" key="10">
    <source>
        <dbReference type="Proteomes" id="UP000053099"/>
    </source>
</evidence>
<comment type="similarity">
    <text evidence="7">Belongs to the binding-protein-dependent transport system permease family.</text>
</comment>
<organism evidence="9 10">
    <name type="scientific">Thermus scotoductus</name>
    <dbReference type="NCBI Taxonomy" id="37636"/>
    <lineage>
        <taxon>Bacteria</taxon>
        <taxon>Thermotogati</taxon>
        <taxon>Deinococcota</taxon>
        <taxon>Deinococci</taxon>
        <taxon>Thermales</taxon>
        <taxon>Thermaceae</taxon>
        <taxon>Thermus</taxon>
    </lineage>
</organism>
<dbReference type="PANTHER" id="PTHR30043:SF1">
    <property type="entry name" value="ABC TRANSPORT SYSTEM PERMEASE PROTEIN P69"/>
    <property type="match status" value="1"/>
</dbReference>
<comment type="subcellular location">
    <subcellularLocation>
        <location evidence="1 7">Cell membrane</location>
        <topology evidence="1 7">Multi-pass membrane protein</topology>
    </subcellularLocation>
</comment>
<evidence type="ECO:0000259" key="8">
    <source>
        <dbReference type="PROSITE" id="PS50928"/>
    </source>
</evidence>
<dbReference type="InterPro" id="IPR035906">
    <property type="entry name" value="MetI-like_sf"/>
</dbReference>
<feature type="transmembrane region" description="Helical" evidence="7">
    <location>
        <begin position="251"/>
        <end position="273"/>
    </location>
</feature>
<evidence type="ECO:0000256" key="6">
    <source>
        <dbReference type="ARBA" id="ARBA00023136"/>
    </source>
</evidence>
<dbReference type="Pfam" id="PF00528">
    <property type="entry name" value="BPD_transp_1"/>
    <property type="match status" value="1"/>
</dbReference>
<feature type="transmembrane region" description="Helical" evidence="7">
    <location>
        <begin position="515"/>
        <end position="536"/>
    </location>
</feature>
<dbReference type="InterPro" id="IPR000515">
    <property type="entry name" value="MetI-like"/>
</dbReference>
<feature type="transmembrane region" description="Helical" evidence="7">
    <location>
        <begin position="485"/>
        <end position="503"/>
    </location>
</feature>
<dbReference type="AlphaFoldDB" id="A0A0N0IRP9"/>
<sequence length="541" mass="57883">MNVAVFLLGLALAGLLGLGRGSMRRYLVAAALGLLVATPTFPVVEAVGYLSRETLGPTLLALLPMAPHLALVPLGALLALLLAHFGGRAAGVGGVLGGGLALASLLVFLQGPAHLVRLKPLPGLMEGVVALSLLVPFVLLAVWRRKQAGLWLPLGVALALSTFAWLNSPQAHTYFPRMEGYYKLILPAEPGTEEKLVAAYNQGLEELNRVREEIGLPPLKPIRDLTGLNEGRLPQEVAQAGYRLLQPQSTAYGNVALLLFLGVMMGSGIWLLFRPKLAQPDDLRTGLVLALVAASVFPAFDATEFDLGKLVKGWPFLVNFLDRAWPPNLAQPQSGIYPLQSVASEMLLTLEIALVGTLLAALFALPTSFLAARNLTFQNPLLRVLFYLMRGFYNVDRGVDTLILALILVAAVGLGPFAGVLAMAIHSIADLGKLYSEAIENVDKGPIEALESVGASGSNVLRWAILPQVLPLFVSYTLYRFEINFRVSIVLGLVGAGGIGFFIKGAMDAGHYDQMVIGIIAIVIVVNLIDFASSWLRSRLV</sequence>
<gene>
    <name evidence="9" type="ORF">AN926_01095</name>
</gene>
<evidence type="ECO:0000313" key="9">
    <source>
        <dbReference type="EMBL" id="KPD32827.1"/>
    </source>
</evidence>
<dbReference type="EMBL" id="LJJR01000004">
    <property type="protein sequence ID" value="KPD32827.1"/>
    <property type="molecule type" value="Genomic_DNA"/>
</dbReference>
<keyword evidence="5 7" id="KW-1133">Transmembrane helix</keyword>
<feature type="transmembrane region" description="Helical" evidence="7">
    <location>
        <begin position="401"/>
        <end position="425"/>
    </location>
</feature>
<dbReference type="GO" id="GO:0005886">
    <property type="term" value="C:plasma membrane"/>
    <property type="evidence" value="ECO:0007669"/>
    <property type="project" value="UniProtKB-SubCell"/>
</dbReference>
<evidence type="ECO:0000256" key="1">
    <source>
        <dbReference type="ARBA" id="ARBA00004651"/>
    </source>
</evidence>
<comment type="caution">
    <text evidence="9">The sequence shown here is derived from an EMBL/GenBank/DDBJ whole genome shotgun (WGS) entry which is preliminary data.</text>
</comment>
<dbReference type="SUPFAM" id="SSF161098">
    <property type="entry name" value="MetI-like"/>
    <property type="match status" value="1"/>
</dbReference>
<evidence type="ECO:0000256" key="5">
    <source>
        <dbReference type="ARBA" id="ARBA00022989"/>
    </source>
</evidence>
<reference evidence="9 10" key="1">
    <citation type="submission" date="2015-09" db="EMBL/GenBank/DDBJ databases">
        <title>Draft genome sequence of Thermus scotoductus strain K1 isolated from a geothermal spring in Nagorno-Karabakh, Armenia.</title>
        <authorList>
            <person name="Saghatelyan A."/>
            <person name="Poghosyan L."/>
            <person name="Panosyan H."/>
            <person name="Birkeland N.-K."/>
        </authorList>
    </citation>
    <scope>NUCLEOTIDE SEQUENCE [LARGE SCALE GENOMIC DNA]</scope>
    <source>
        <strain evidence="9 10">K1</strain>
    </source>
</reference>
<keyword evidence="4 7" id="KW-0812">Transmembrane</keyword>
<dbReference type="Gene3D" id="1.10.3720.10">
    <property type="entry name" value="MetI-like"/>
    <property type="match status" value="1"/>
</dbReference>
<evidence type="ECO:0000256" key="7">
    <source>
        <dbReference type="RuleBase" id="RU363032"/>
    </source>
</evidence>
<protein>
    <submittedName>
        <fullName evidence="9">Phosphonate ABC transporter permease</fullName>
    </submittedName>
</protein>
<dbReference type="PATRIC" id="fig|37636.3.peg.1380"/>
<evidence type="ECO:0000256" key="3">
    <source>
        <dbReference type="ARBA" id="ARBA00022475"/>
    </source>
</evidence>
<dbReference type="CDD" id="cd06261">
    <property type="entry name" value="TM_PBP2"/>
    <property type="match status" value="1"/>
</dbReference>
<keyword evidence="6 7" id="KW-0472">Membrane</keyword>
<proteinExistence type="inferred from homology"/>
<feature type="transmembrane region" description="Helical" evidence="7">
    <location>
        <begin position="149"/>
        <end position="168"/>
    </location>
</feature>
<feature type="transmembrane region" description="Helical" evidence="7">
    <location>
        <begin position="460"/>
        <end position="478"/>
    </location>
</feature>
<feature type="transmembrane region" description="Helical" evidence="7">
    <location>
        <begin position="285"/>
        <end position="302"/>
    </location>
</feature>
<name>A0A0N0IRP9_THESC</name>
<dbReference type="PANTHER" id="PTHR30043">
    <property type="entry name" value="PHOSPHONATES TRANSPORT SYSTEM PERMEASE PROTEIN"/>
    <property type="match status" value="1"/>
</dbReference>
<dbReference type="NCBIfam" id="TIGR01097">
    <property type="entry name" value="PhnE"/>
    <property type="match status" value="1"/>
</dbReference>
<evidence type="ECO:0000256" key="2">
    <source>
        <dbReference type="ARBA" id="ARBA00022448"/>
    </source>
</evidence>
<feature type="transmembrane region" description="Helical" evidence="7">
    <location>
        <begin position="121"/>
        <end position="143"/>
    </location>
</feature>
<feature type="transmembrane region" description="Helical" evidence="7">
    <location>
        <begin position="346"/>
        <end position="365"/>
    </location>
</feature>
<feature type="transmembrane region" description="Helical" evidence="7">
    <location>
        <begin position="59"/>
        <end position="83"/>
    </location>
</feature>
<keyword evidence="3" id="KW-1003">Cell membrane</keyword>
<dbReference type="GO" id="GO:0015416">
    <property type="term" value="F:ABC-type phosphonate transporter activity"/>
    <property type="evidence" value="ECO:0007669"/>
    <property type="project" value="InterPro"/>
</dbReference>
<dbReference type="Proteomes" id="UP000053099">
    <property type="component" value="Unassembled WGS sequence"/>
</dbReference>
<accession>A0A0N0IRP9</accession>
<dbReference type="InterPro" id="IPR005769">
    <property type="entry name" value="PhnE/PtxC"/>
</dbReference>
<feature type="transmembrane region" description="Helical" evidence="7">
    <location>
        <begin position="89"/>
        <end position="109"/>
    </location>
</feature>